<dbReference type="InterPro" id="IPR020904">
    <property type="entry name" value="Sc_DH/Rdtase_CS"/>
</dbReference>
<evidence type="ECO:0000313" key="3">
    <source>
        <dbReference type="EMBL" id="MEJ8814643.1"/>
    </source>
</evidence>
<dbReference type="Proteomes" id="UP001365846">
    <property type="component" value="Unassembled WGS sequence"/>
</dbReference>
<reference evidence="3 4" key="1">
    <citation type="submission" date="2024-03" db="EMBL/GenBank/DDBJ databases">
        <title>Novel species of the genus Variovorax.</title>
        <authorList>
            <person name="Liu Q."/>
            <person name="Xin Y.-H."/>
        </authorList>
    </citation>
    <scope>NUCLEOTIDE SEQUENCE [LARGE SCALE GENOMIC DNA]</scope>
    <source>
        <strain evidence="3 4">KACC 18899</strain>
    </source>
</reference>
<dbReference type="Pfam" id="PF13561">
    <property type="entry name" value="adh_short_C2"/>
    <property type="match status" value="1"/>
</dbReference>
<dbReference type="Gene3D" id="3.40.50.720">
    <property type="entry name" value="NAD(P)-binding Rossmann-like Domain"/>
    <property type="match status" value="1"/>
</dbReference>
<dbReference type="PANTHER" id="PTHR24321">
    <property type="entry name" value="DEHYDROGENASES, SHORT CHAIN"/>
    <property type="match status" value="1"/>
</dbReference>
<protein>
    <submittedName>
        <fullName evidence="3">SDR family oxidoreductase</fullName>
    </submittedName>
</protein>
<dbReference type="EMBL" id="JBBKZU010000014">
    <property type="protein sequence ID" value="MEJ8814643.1"/>
    <property type="molecule type" value="Genomic_DNA"/>
</dbReference>
<dbReference type="RefSeq" id="WP_340359873.1">
    <property type="nucleotide sequence ID" value="NZ_JBBKZU010000014.1"/>
</dbReference>
<dbReference type="PRINTS" id="PR00080">
    <property type="entry name" value="SDRFAMILY"/>
</dbReference>
<name>A0ABU8VLV4_9BURK</name>
<dbReference type="InterPro" id="IPR002347">
    <property type="entry name" value="SDR_fam"/>
</dbReference>
<dbReference type="CDD" id="cd05233">
    <property type="entry name" value="SDR_c"/>
    <property type="match status" value="1"/>
</dbReference>
<evidence type="ECO:0000256" key="2">
    <source>
        <dbReference type="ARBA" id="ARBA00023002"/>
    </source>
</evidence>
<comment type="caution">
    <text evidence="3">The sequence shown here is derived from an EMBL/GenBank/DDBJ whole genome shotgun (WGS) entry which is preliminary data.</text>
</comment>
<dbReference type="PROSITE" id="PS00061">
    <property type="entry name" value="ADH_SHORT"/>
    <property type="match status" value="1"/>
</dbReference>
<dbReference type="SUPFAM" id="SSF51735">
    <property type="entry name" value="NAD(P)-binding Rossmann-fold domains"/>
    <property type="match status" value="1"/>
</dbReference>
<accession>A0ABU8VLV4</accession>
<gene>
    <name evidence="3" type="ORF">WKW77_26450</name>
</gene>
<organism evidence="3 4">
    <name type="scientific">Variovorax ureilyticus</name>
    <dbReference type="NCBI Taxonomy" id="1836198"/>
    <lineage>
        <taxon>Bacteria</taxon>
        <taxon>Pseudomonadati</taxon>
        <taxon>Pseudomonadota</taxon>
        <taxon>Betaproteobacteria</taxon>
        <taxon>Burkholderiales</taxon>
        <taxon>Comamonadaceae</taxon>
        <taxon>Variovorax</taxon>
    </lineage>
</organism>
<evidence type="ECO:0000256" key="1">
    <source>
        <dbReference type="ARBA" id="ARBA00006484"/>
    </source>
</evidence>
<dbReference type="InterPro" id="IPR036291">
    <property type="entry name" value="NAD(P)-bd_dom_sf"/>
</dbReference>
<keyword evidence="2" id="KW-0560">Oxidoreductase</keyword>
<keyword evidence="4" id="KW-1185">Reference proteome</keyword>
<dbReference type="PANTHER" id="PTHR24321:SF8">
    <property type="entry name" value="ESTRADIOL 17-BETA-DEHYDROGENASE 8-RELATED"/>
    <property type="match status" value="1"/>
</dbReference>
<proteinExistence type="inferred from homology"/>
<dbReference type="PRINTS" id="PR00081">
    <property type="entry name" value="GDHRDH"/>
</dbReference>
<sequence length="255" mass="26451">MTMLLEDKVALVTGAGSGIGRSIALAYAREGAKVLIADVDPAAGQETMTLVERGGGQAAFHLLDVAQPDQHFAAVDDAMHRWGSLHIACNNAGIIRGQQSGNLLLADVAPEHWAQVLAVNLSGVFFGLRAQIPALVASGGGGIVNIASIASQVAHAPGFAAYVSSKHGVLGLTRSAAVDYGEQGVRVNAVAPGFIRTPMTAWRGEDNLRDLGAQQLLKRLGAPEEVAELVVWLSSDRASFVTGGFYPADGGYLAT</sequence>
<comment type="similarity">
    <text evidence="1">Belongs to the short-chain dehydrogenases/reductases (SDR) family.</text>
</comment>
<evidence type="ECO:0000313" key="4">
    <source>
        <dbReference type="Proteomes" id="UP001365846"/>
    </source>
</evidence>